<accession>A0A286P349</accession>
<dbReference type="Proteomes" id="UP000266313">
    <property type="component" value="Chromosome"/>
</dbReference>
<reference evidence="1 2" key="1">
    <citation type="submission" date="2016-12" db="EMBL/GenBank/DDBJ databases">
        <title>Genome sequencing of Methylocaldum marinum.</title>
        <authorList>
            <person name="Takeuchi M."/>
            <person name="Kamagata Y."/>
            <person name="Hiraoka S."/>
            <person name="Oshima K."/>
            <person name="Hattori M."/>
            <person name="Iwasaki W."/>
        </authorList>
    </citation>
    <scope>NUCLEOTIDE SEQUENCE [LARGE SCALE GENOMIC DNA]</scope>
    <source>
        <strain evidence="1 2">S8</strain>
    </source>
</reference>
<gene>
    <name evidence="1" type="ORF">sS8_0102</name>
</gene>
<dbReference type="AlphaFoldDB" id="A0A286P349"/>
<proteinExistence type="predicted"/>
<name>A0A286P349_9GAMM</name>
<evidence type="ECO:0000313" key="2">
    <source>
        <dbReference type="Proteomes" id="UP000266313"/>
    </source>
</evidence>
<protein>
    <submittedName>
        <fullName evidence="1">Uncharacterized protein</fullName>
    </submittedName>
</protein>
<sequence length="105" mass="12038">MKNRTLRSGNVGTDDPLDRMPEIRLAQFQTAFNAEKLRPGYTHTPFHAFFVDMTTQHFIPVCVRRQISGVVYRPRPNRMTKSGEIAGSGLRRRHRRILKTAGTSL</sequence>
<organism evidence="1 2">
    <name type="scientific">Methylocaldum marinum</name>
    <dbReference type="NCBI Taxonomy" id="1432792"/>
    <lineage>
        <taxon>Bacteria</taxon>
        <taxon>Pseudomonadati</taxon>
        <taxon>Pseudomonadota</taxon>
        <taxon>Gammaproteobacteria</taxon>
        <taxon>Methylococcales</taxon>
        <taxon>Methylococcaceae</taxon>
        <taxon>Methylocaldum</taxon>
    </lineage>
</organism>
<evidence type="ECO:0000313" key="1">
    <source>
        <dbReference type="EMBL" id="BBA32071.1"/>
    </source>
</evidence>
<keyword evidence="2" id="KW-1185">Reference proteome</keyword>
<dbReference type="EMBL" id="AP017928">
    <property type="protein sequence ID" value="BBA32071.1"/>
    <property type="molecule type" value="Genomic_DNA"/>
</dbReference>
<dbReference type="RefSeq" id="WP_145986355.1">
    <property type="nucleotide sequence ID" value="NZ_AP017928.1"/>
</dbReference>
<dbReference type="KEGG" id="mmai:sS8_0102"/>